<dbReference type="SUPFAM" id="SSF81301">
    <property type="entry name" value="Nucleotidyltransferase"/>
    <property type="match status" value="1"/>
</dbReference>
<dbReference type="OrthoDB" id="9776406at2"/>
<dbReference type="AlphaFoldDB" id="A0A2K2F7F6"/>
<dbReference type="SUPFAM" id="SSF81631">
    <property type="entry name" value="PAP/OAS1 substrate-binding domain"/>
    <property type="match status" value="1"/>
</dbReference>
<dbReference type="InterPro" id="IPR007530">
    <property type="entry name" value="Aminoglycoside_adenylylTfrase"/>
</dbReference>
<dbReference type="KEGG" id="cthd:CDO33_12885"/>
<evidence type="ECO:0000313" key="1">
    <source>
        <dbReference type="EMBL" id="PNT94700.1"/>
    </source>
</evidence>
<protein>
    <recommendedName>
        <fullName evidence="3">Aminoglycoside adenylyltransferase</fullName>
    </recommendedName>
</protein>
<comment type="caution">
    <text evidence="1">The sequence shown here is derived from an EMBL/GenBank/DDBJ whole genome shotgun (WGS) entry which is preliminary data.</text>
</comment>
<gene>
    <name evidence="1" type="ORF">CDQ84_18465</name>
</gene>
<accession>A0A2K2F7F6</accession>
<sequence length="282" mass="32815">MRTEQEVMNLILDVAKADERIRAVLLAGSRANSEVPKDIYQDYDITYFVEDITPFYNNPAWIEERFGKPLIMQMPEAMRNPVGDGNFNYMMIYPDGVRIDLSFVFNKYIDDGEPAVVLLDKDNGRGFLPPRVVPNGKYWHIKPPSPLFFYSCCNNFWWCLNNVAKGIARDELPYVMHMLNVYVRSELHDMINYYIGTQYGYNLSTGKNGKYFKKYLSPELYAQYAATYSGSNYTDVWAAIDAMCNLFHTLALKVASHFGFIYRQEEEDGIREYLRMVKEQIS</sequence>
<dbReference type="EMBL" id="NIOJ01000093">
    <property type="protein sequence ID" value="PNT94700.1"/>
    <property type="molecule type" value="Genomic_DNA"/>
</dbReference>
<proteinExistence type="predicted"/>
<keyword evidence="2" id="KW-1185">Reference proteome</keyword>
<name>A0A2K2F7F6_9CLOT</name>
<dbReference type="InterPro" id="IPR043519">
    <property type="entry name" value="NT_sf"/>
</dbReference>
<reference evidence="2" key="1">
    <citation type="submission" date="2017-06" db="EMBL/GenBank/DDBJ databases">
        <title>Investigating the central metabolism of Clostridium thermosuccinogenes.</title>
        <authorList>
            <person name="Koendjbiharie J.G."/>
            <person name="Van Kranenburg R."/>
            <person name="Vriesendorp B."/>
        </authorList>
    </citation>
    <scope>NUCLEOTIDE SEQUENCE [LARGE SCALE GENOMIC DNA]</scope>
    <source>
        <strain evidence="2">DSM 5806</strain>
    </source>
</reference>
<dbReference type="Proteomes" id="UP000236151">
    <property type="component" value="Unassembled WGS sequence"/>
</dbReference>
<evidence type="ECO:0008006" key="3">
    <source>
        <dbReference type="Google" id="ProtNLM"/>
    </source>
</evidence>
<dbReference type="Gene3D" id="1.20.120.330">
    <property type="entry name" value="Nucleotidyltransferases domain 2"/>
    <property type="match status" value="1"/>
</dbReference>
<dbReference type="RefSeq" id="WP_103083199.1">
    <property type="nucleotide sequence ID" value="NZ_CP021850.1"/>
</dbReference>
<evidence type="ECO:0000313" key="2">
    <source>
        <dbReference type="Proteomes" id="UP000236151"/>
    </source>
</evidence>
<organism evidence="1 2">
    <name type="scientific">Clostridium thermosuccinogenes</name>
    <dbReference type="NCBI Taxonomy" id="84032"/>
    <lineage>
        <taxon>Bacteria</taxon>
        <taxon>Bacillati</taxon>
        <taxon>Bacillota</taxon>
        <taxon>Clostridia</taxon>
        <taxon>Eubacteriales</taxon>
        <taxon>Clostridiaceae</taxon>
        <taxon>Clostridium</taxon>
    </lineage>
</organism>
<dbReference type="Pfam" id="PF04439">
    <property type="entry name" value="Adenyl_transf"/>
    <property type="match status" value="1"/>
</dbReference>
<dbReference type="Gene3D" id="3.30.460.10">
    <property type="entry name" value="Beta Polymerase, domain 2"/>
    <property type="match status" value="1"/>
</dbReference>